<dbReference type="EMBL" id="BMLF01000001">
    <property type="protein sequence ID" value="GGL97740.1"/>
    <property type="molecule type" value="Genomic_DNA"/>
</dbReference>
<keyword evidence="2" id="KW-1185">Reference proteome</keyword>
<reference evidence="1" key="1">
    <citation type="journal article" date="2014" name="Int. J. Syst. Evol. Microbiol.">
        <title>Complete genome sequence of Corynebacterium casei LMG S-19264T (=DSM 44701T), isolated from a smear-ripened cheese.</title>
        <authorList>
            <consortium name="US DOE Joint Genome Institute (JGI-PGF)"/>
            <person name="Walter F."/>
            <person name="Albersmeier A."/>
            <person name="Kalinowski J."/>
            <person name="Ruckert C."/>
        </authorList>
    </citation>
    <scope>NUCLEOTIDE SEQUENCE</scope>
    <source>
        <strain evidence="1">CGMCC 1.6293</strain>
    </source>
</reference>
<accession>A0A917STG0</accession>
<reference evidence="1" key="2">
    <citation type="submission" date="2020-09" db="EMBL/GenBank/DDBJ databases">
        <authorList>
            <person name="Sun Q."/>
            <person name="Zhou Y."/>
        </authorList>
    </citation>
    <scope>NUCLEOTIDE SEQUENCE</scope>
    <source>
        <strain evidence="1">CGMCC 1.6293</strain>
    </source>
</reference>
<name>A0A917STG0_9RHOB</name>
<dbReference type="RefSeq" id="WP_036539967.1">
    <property type="nucleotide sequence ID" value="NZ_BMLF01000001.1"/>
</dbReference>
<proteinExistence type="predicted"/>
<dbReference type="Proteomes" id="UP000649829">
    <property type="component" value="Unassembled WGS sequence"/>
</dbReference>
<protein>
    <submittedName>
        <fullName evidence="1">Uncharacterized protein</fullName>
    </submittedName>
</protein>
<dbReference type="AlphaFoldDB" id="A0A917STG0"/>
<evidence type="ECO:0000313" key="1">
    <source>
        <dbReference type="EMBL" id="GGL97740.1"/>
    </source>
</evidence>
<sequence length="151" mass="15820">MFGGLAGQAMALSCLRPDVARTYAEAAEAEAAYVVVHGELDFEPGDMPPAEGTEPAPKSRELRATLHGKGLTQGGFDTPFTRPITLEAQCLGPWCAQAEPGVEVLAFVETAGDGYRLTITPCGGMAFQEPSEADIDRVVACYQGKACAPEG</sequence>
<comment type="caution">
    <text evidence="1">The sequence shown here is derived from an EMBL/GenBank/DDBJ whole genome shotgun (WGS) entry which is preliminary data.</text>
</comment>
<gene>
    <name evidence="1" type="ORF">GCM10011534_19800</name>
</gene>
<evidence type="ECO:0000313" key="2">
    <source>
        <dbReference type="Proteomes" id="UP000649829"/>
    </source>
</evidence>
<organism evidence="1 2">
    <name type="scientific">Pseudooceanicola nanhaiensis</name>
    <dbReference type="NCBI Taxonomy" id="375761"/>
    <lineage>
        <taxon>Bacteria</taxon>
        <taxon>Pseudomonadati</taxon>
        <taxon>Pseudomonadota</taxon>
        <taxon>Alphaproteobacteria</taxon>
        <taxon>Rhodobacterales</taxon>
        <taxon>Paracoccaceae</taxon>
        <taxon>Pseudooceanicola</taxon>
    </lineage>
</organism>